<dbReference type="Pfam" id="PF00780">
    <property type="entry name" value="CNH"/>
    <property type="match status" value="1"/>
</dbReference>
<dbReference type="InterPro" id="IPR036322">
    <property type="entry name" value="WD40_repeat_dom_sf"/>
</dbReference>
<dbReference type="PROSITE" id="PS50236">
    <property type="entry name" value="CHCR"/>
    <property type="match status" value="1"/>
</dbReference>
<dbReference type="InterPro" id="IPR019452">
    <property type="entry name" value="VPS39/TGF_beta_rcpt-assoc_1"/>
</dbReference>
<dbReference type="PANTHER" id="PTHR12894">
    <property type="entry name" value="CNH DOMAIN CONTAINING"/>
    <property type="match status" value="1"/>
</dbReference>
<reference evidence="3" key="1">
    <citation type="submission" date="2022-02" db="EMBL/GenBank/DDBJ databases">
        <title>Atlantic sturgeon de novo genome assembly.</title>
        <authorList>
            <person name="Stock M."/>
            <person name="Klopp C."/>
            <person name="Guiguen Y."/>
            <person name="Cabau C."/>
            <person name="Parinello H."/>
            <person name="Santidrian Yebra-Pimentel E."/>
            <person name="Kuhl H."/>
            <person name="Dirks R.P."/>
            <person name="Guessner J."/>
            <person name="Wuertz S."/>
            <person name="Du K."/>
            <person name="Schartl M."/>
        </authorList>
    </citation>
    <scope>NUCLEOTIDE SEQUENCE</scope>
    <source>
        <strain evidence="3">STURGEONOMICS-FGT-2020</strain>
        <tissue evidence="3">Whole blood</tissue>
    </source>
</reference>
<comment type="caution">
    <text evidence="3">The sequence shown here is derived from an EMBL/GenBank/DDBJ whole genome shotgun (WGS) entry which is preliminary data.</text>
</comment>
<evidence type="ECO:0000313" key="4">
    <source>
        <dbReference type="Proteomes" id="UP001230051"/>
    </source>
</evidence>
<dbReference type="GO" id="GO:0005737">
    <property type="term" value="C:cytoplasm"/>
    <property type="evidence" value="ECO:0007669"/>
    <property type="project" value="TreeGrafter"/>
</dbReference>
<evidence type="ECO:0000259" key="2">
    <source>
        <dbReference type="PROSITE" id="PS50219"/>
    </source>
</evidence>
<protein>
    <submittedName>
        <fullName evidence="3">Transforming growth factor-beta receptor-associated protein 1 isoform X1</fullName>
    </submittedName>
</protein>
<evidence type="ECO:0000256" key="1">
    <source>
        <dbReference type="PROSITE-ProRule" id="PRU01006"/>
    </source>
</evidence>
<dbReference type="PROSITE" id="PS50219">
    <property type="entry name" value="CNH"/>
    <property type="match status" value="1"/>
</dbReference>
<organism evidence="3 4">
    <name type="scientific">Acipenser oxyrinchus oxyrinchus</name>
    <dbReference type="NCBI Taxonomy" id="40147"/>
    <lineage>
        <taxon>Eukaryota</taxon>
        <taxon>Metazoa</taxon>
        <taxon>Chordata</taxon>
        <taxon>Craniata</taxon>
        <taxon>Vertebrata</taxon>
        <taxon>Euteleostomi</taxon>
        <taxon>Actinopterygii</taxon>
        <taxon>Chondrostei</taxon>
        <taxon>Acipenseriformes</taxon>
        <taxon>Acipenseridae</taxon>
        <taxon>Acipenser</taxon>
    </lineage>
</organism>
<feature type="domain" description="CNH" evidence="2">
    <location>
        <begin position="23"/>
        <end position="297"/>
    </location>
</feature>
<dbReference type="GO" id="GO:0034058">
    <property type="term" value="P:endosomal vesicle fusion"/>
    <property type="evidence" value="ECO:0007669"/>
    <property type="project" value="TreeGrafter"/>
</dbReference>
<dbReference type="GO" id="GO:0006914">
    <property type="term" value="P:autophagy"/>
    <property type="evidence" value="ECO:0007669"/>
    <property type="project" value="TreeGrafter"/>
</dbReference>
<feature type="repeat" description="CHCR" evidence="1">
    <location>
        <begin position="561"/>
        <end position="723"/>
    </location>
</feature>
<dbReference type="GO" id="GO:0006886">
    <property type="term" value="P:intracellular protein transport"/>
    <property type="evidence" value="ECO:0007669"/>
    <property type="project" value="UniProtKB-UniRule"/>
</dbReference>
<name>A0AAD8LL43_ACIOX</name>
<dbReference type="GO" id="GO:0016020">
    <property type="term" value="C:membrane"/>
    <property type="evidence" value="ECO:0007669"/>
    <property type="project" value="TreeGrafter"/>
</dbReference>
<dbReference type="AlphaFoldDB" id="A0AAD8LL43"/>
<dbReference type="InterPro" id="IPR001180">
    <property type="entry name" value="CNH_dom"/>
</dbReference>
<dbReference type="SUPFAM" id="SSF50978">
    <property type="entry name" value="WD40 repeat-like"/>
    <property type="match status" value="1"/>
</dbReference>
<keyword evidence="4" id="KW-1185">Reference proteome</keyword>
<accession>A0AAD8LL43</accession>
<dbReference type="Proteomes" id="UP001230051">
    <property type="component" value="Unassembled WGS sequence"/>
</dbReference>
<dbReference type="Pfam" id="PF10366">
    <property type="entry name" value="Vps39_1"/>
    <property type="match status" value="1"/>
</dbReference>
<dbReference type="PANTHER" id="PTHR12894:SF30">
    <property type="entry name" value="TRANSFORMING GROWTH FACTOR-BETA RECEPTOR-ASSOCIATED PROTEIN 1-LIKE"/>
    <property type="match status" value="1"/>
</dbReference>
<dbReference type="EMBL" id="JAGXEW010000006">
    <property type="protein sequence ID" value="KAK1170201.1"/>
    <property type="molecule type" value="Genomic_DNA"/>
</dbReference>
<sequence length="849" mass="97796">MSLDVFSLTLAIENQSAGNEKDELHFCCLESCGKNLYVGTKDCFVHHFVLPDLSQPGNEKTCPQQKEVKKRHLGMKRPITQLKASSILTHLLVLSDSSVTVLNMFSLEPIQTMQKIRNVALFEVNGMAAFTDPVFIELFVVALKKKAIYIYAVSLDKWECVKEVPFPEEPLALAVDRSCLCVAMSARYILHKHTSGTTQELFPYDKLKQNPIVKVVGRGEFLLNGPGSLGMFVTNSGISQRPPLQWPEQIHMAAVYFPYVVTLDSEALRVYSILDQQQKQLIPFQKGCILVSSQERVFVLTSKEIYSLIPVQIEEQIETLLSRERASEALDLVKGARAVIPKDKYKAVYQYVLQQAGFIKFFQECFSEAKELFIKGHLDLREVIALYPDSPPLSTTFKQPRPSVCNIKDLNQMKKEDPERLQRYKQFLADFLSAIRLTEQAQRCKEQVDNTLLKLYAESGSEELIHLLSSDNACQLNECVHCLEKHQRYFALGFLYHSRDQDHNAIQTWIQIADGYLQESTQKDIHRHIVKFLSFQQKRELVWKYADWAVQKNQEVGVQIFTKSPQREQESFSYEEVIGFLKQYQLALMLYLEYLVTARNSKEERHHTLLAMSYLEQLLEKKDRDKITLFGTRTKLQDLLHESSFYNVAVIQDRVLDTKLHTEIAILYSKQGEHDKALWTLVHKEQDFQAAERYCQRNSEGKDKAFRSMLFSTLLKIYLDSTTCNKNELVTAAVDLLNNNVAVFDLVSVLQILPDSWSLQLLSKFLVESVRISIHYRRMESVEKSLAQAEHLRYRYSRAKATEGIIKVVKERTCQVCHKSFTEPTFLWSLSGILTHTHCARRENHSGPK</sequence>
<evidence type="ECO:0000313" key="3">
    <source>
        <dbReference type="EMBL" id="KAK1170201.1"/>
    </source>
</evidence>
<proteinExistence type="predicted"/>
<dbReference type="InterPro" id="IPR032914">
    <property type="entry name" value="Vam6/VPS39/TRAP1"/>
</dbReference>
<keyword evidence="3" id="KW-0675">Receptor</keyword>
<dbReference type="InterPro" id="IPR000547">
    <property type="entry name" value="Clathrin_H-chain/VPS_repeat"/>
</dbReference>
<gene>
    <name evidence="3" type="primary">TGFBRAP1</name>
    <name evidence="3" type="ORF">AOXY_G6994</name>
</gene>